<reference evidence="2" key="2">
    <citation type="journal article" date="2024" name="Plant">
        <title>Genomic evolution and insights into agronomic trait innovations of Sesamum species.</title>
        <authorList>
            <person name="Miao H."/>
            <person name="Wang L."/>
            <person name="Qu L."/>
            <person name="Liu H."/>
            <person name="Sun Y."/>
            <person name="Le M."/>
            <person name="Wang Q."/>
            <person name="Wei S."/>
            <person name="Zheng Y."/>
            <person name="Lin W."/>
            <person name="Duan Y."/>
            <person name="Cao H."/>
            <person name="Xiong S."/>
            <person name="Wang X."/>
            <person name="Wei L."/>
            <person name="Li C."/>
            <person name="Ma Q."/>
            <person name="Ju M."/>
            <person name="Zhao R."/>
            <person name="Li G."/>
            <person name="Mu C."/>
            <person name="Tian Q."/>
            <person name="Mei H."/>
            <person name="Zhang T."/>
            <person name="Gao T."/>
            <person name="Zhang H."/>
        </authorList>
    </citation>
    <scope>NUCLEOTIDE SEQUENCE</scope>
    <source>
        <strain evidence="2">3651</strain>
    </source>
</reference>
<evidence type="ECO:0000313" key="2">
    <source>
        <dbReference type="EMBL" id="KAK4435147.1"/>
    </source>
</evidence>
<proteinExistence type="predicted"/>
<comment type="caution">
    <text evidence="2">The sequence shown here is derived from an EMBL/GenBank/DDBJ whole genome shotgun (WGS) entry which is preliminary data.</text>
</comment>
<feature type="compositionally biased region" description="Basic and acidic residues" evidence="1">
    <location>
        <begin position="115"/>
        <end position="130"/>
    </location>
</feature>
<organism evidence="2 3">
    <name type="scientific">Sesamum alatum</name>
    <dbReference type="NCBI Taxonomy" id="300844"/>
    <lineage>
        <taxon>Eukaryota</taxon>
        <taxon>Viridiplantae</taxon>
        <taxon>Streptophyta</taxon>
        <taxon>Embryophyta</taxon>
        <taxon>Tracheophyta</taxon>
        <taxon>Spermatophyta</taxon>
        <taxon>Magnoliopsida</taxon>
        <taxon>eudicotyledons</taxon>
        <taxon>Gunneridae</taxon>
        <taxon>Pentapetalae</taxon>
        <taxon>asterids</taxon>
        <taxon>lamiids</taxon>
        <taxon>Lamiales</taxon>
        <taxon>Pedaliaceae</taxon>
        <taxon>Sesamum</taxon>
    </lineage>
</organism>
<keyword evidence="3" id="KW-1185">Reference proteome</keyword>
<evidence type="ECO:0000256" key="1">
    <source>
        <dbReference type="SAM" id="MobiDB-lite"/>
    </source>
</evidence>
<dbReference type="AlphaFoldDB" id="A0AAE1YS28"/>
<name>A0AAE1YS28_9LAMI</name>
<sequence>MAAKNRVKAQSKFFYTCKWTKEVDQTFINYLAWQGECNYTQSNPNRTNFTALVFTQKAVNYGWDWDNGLYFYEGDDLNDLDRDRQEHAAEPSAVGVGGSGDDDDGVVFLGTSDGNEPHDVVDLVSSERED</sequence>
<evidence type="ECO:0000313" key="3">
    <source>
        <dbReference type="Proteomes" id="UP001293254"/>
    </source>
</evidence>
<protein>
    <submittedName>
        <fullName evidence="2">Uncharacterized protein</fullName>
    </submittedName>
</protein>
<dbReference type="Proteomes" id="UP001293254">
    <property type="component" value="Unassembled WGS sequence"/>
</dbReference>
<feature type="region of interest" description="Disordered" evidence="1">
    <location>
        <begin position="82"/>
        <end position="130"/>
    </location>
</feature>
<accession>A0AAE1YS28</accession>
<dbReference type="EMBL" id="JACGWO010000002">
    <property type="protein sequence ID" value="KAK4435147.1"/>
    <property type="molecule type" value="Genomic_DNA"/>
</dbReference>
<gene>
    <name evidence="2" type="ORF">Salat_0678000</name>
</gene>
<reference evidence="2" key="1">
    <citation type="submission" date="2020-06" db="EMBL/GenBank/DDBJ databases">
        <authorList>
            <person name="Li T."/>
            <person name="Hu X."/>
            <person name="Zhang T."/>
            <person name="Song X."/>
            <person name="Zhang H."/>
            <person name="Dai N."/>
            <person name="Sheng W."/>
            <person name="Hou X."/>
            <person name="Wei L."/>
        </authorList>
    </citation>
    <scope>NUCLEOTIDE SEQUENCE</scope>
    <source>
        <strain evidence="2">3651</strain>
        <tissue evidence="2">Leaf</tissue>
    </source>
</reference>